<name>A0AAE0IRP1_9PEZI</name>
<proteinExistence type="inferred from homology"/>
<reference evidence="12" key="1">
    <citation type="journal article" date="2023" name="Mol. Phylogenet. Evol.">
        <title>Genome-scale phylogeny and comparative genomics of the fungal order Sordariales.</title>
        <authorList>
            <person name="Hensen N."/>
            <person name="Bonometti L."/>
            <person name="Westerberg I."/>
            <person name="Brannstrom I.O."/>
            <person name="Guillou S."/>
            <person name="Cros-Aarteil S."/>
            <person name="Calhoun S."/>
            <person name="Haridas S."/>
            <person name="Kuo A."/>
            <person name="Mondo S."/>
            <person name="Pangilinan J."/>
            <person name="Riley R."/>
            <person name="LaButti K."/>
            <person name="Andreopoulos B."/>
            <person name="Lipzen A."/>
            <person name="Chen C."/>
            <person name="Yan M."/>
            <person name="Daum C."/>
            <person name="Ng V."/>
            <person name="Clum A."/>
            <person name="Steindorff A."/>
            <person name="Ohm R.A."/>
            <person name="Martin F."/>
            <person name="Silar P."/>
            <person name="Natvig D.O."/>
            <person name="Lalanne C."/>
            <person name="Gautier V."/>
            <person name="Ament-Velasquez S.L."/>
            <person name="Kruys A."/>
            <person name="Hutchinson M.I."/>
            <person name="Powell A.J."/>
            <person name="Barry K."/>
            <person name="Miller A.N."/>
            <person name="Grigoriev I.V."/>
            <person name="Debuchy R."/>
            <person name="Gladieux P."/>
            <person name="Hiltunen Thoren M."/>
            <person name="Johannesson H."/>
        </authorList>
    </citation>
    <scope>NUCLEOTIDE SEQUENCE</scope>
    <source>
        <strain evidence="12">CBS 118394</strain>
    </source>
</reference>
<keyword evidence="13" id="KW-1185">Reference proteome</keyword>
<comment type="similarity">
    <text evidence="4">Belongs to the YAE1 family.</text>
</comment>
<dbReference type="EMBL" id="JAUEDM010000001">
    <property type="protein sequence ID" value="KAK3330056.1"/>
    <property type="molecule type" value="Genomic_DNA"/>
</dbReference>
<keyword evidence="9" id="KW-0539">Nucleus</keyword>
<feature type="compositionally biased region" description="Low complexity" evidence="10">
    <location>
        <begin position="65"/>
        <end position="75"/>
    </location>
</feature>
<evidence type="ECO:0000256" key="10">
    <source>
        <dbReference type="SAM" id="MobiDB-lite"/>
    </source>
</evidence>
<evidence type="ECO:0000256" key="1">
    <source>
        <dbReference type="ARBA" id="ARBA00003836"/>
    </source>
</evidence>
<evidence type="ECO:0000256" key="5">
    <source>
        <dbReference type="ARBA" id="ARBA00011427"/>
    </source>
</evidence>
<evidence type="ECO:0000259" key="11">
    <source>
        <dbReference type="Pfam" id="PF09811"/>
    </source>
</evidence>
<comment type="subcellular location">
    <subcellularLocation>
        <location evidence="3">Cytoplasm</location>
    </subcellularLocation>
    <subcellularLocation>
        <location evidence="2">Nucleus</location>
    </subcellularLocation>
</comment>
<evidence type="ECO:0000313" key="13">
    <source>
        <dbReference type="Proteomes" id="UP001283341"/>
    </source>
</evidence>
<evidence type="ECO:0000256" key="2">
    <source>
        <dbReference type="ARBA" id="ARBA00004123"/>
    </source>
</evidence>
<dbReference type="InterPro" id="IPR019191">
    <property type="entry name" value="Essential_protein_Yae1_N"/>
</dbReference>
<comment type="caution">
    <text evidence="12">The sequence shown here is derived from an EMBL/GenBank/DDBJ whole genome shotgun (WGS) entry which is preliminary data.</text>
</comment>
<dbReference type="AlphaFoldDB" id="A0AAE0IRP1"/>
<protein>
    <recommendedName>
        <fullName evidence="7">Protein YAE1</fullName>
    </recommendedName>
    <alternativeName>
        <fullName evidence="6">Protein yae1</fullName>
    </alternativeName>
</protein>
<comment type="subunit">
    <text evidence="5">May form a complex with LTO1.</text>
</comment>
<gene>
    <name evidence="12" type="ORF">B0H66DRAFT_542660</name>
</gene>
<dbReference type="InterPro" id="IPR038881">
    <property type="entry name" value="Yae1-like"/>
</dbReference>
<feature type="compositionally biased region" description="Polar residues" evidence="10">
    <location>
        <begin position="55"/>
        <end position="64"/>
    </location>
</feature>
<comment type="function">
    <text evidence="1">The complex LTO1:YAE1 may function as a target specific adapter that probably recruits apo-RPLI1 to the cytosolic iron-sulfur protein assembly (CIA) complex machinery. May be required for biogenesis of the large ribosomal subunit and initiation of translation.</text>
</comment>
<organism evidence="12 13">
    <name type="scientific">Apodospora peruviana</name>
    <dbReference type="NCBI Taxonomy" id="516989"/>
    <lineage>
        <taxon>Eukaryota</taxon>
        <taxon>Fungi</taxon>
        <taxon>Dikarya</taxon>
        <taxon>Ascomycota</taxon>
        <taxon>Pezizomycotina</taxon>
        <taxon>Sordariomycetes</taxon>
        <taxon>Sordariomycetidae</taxon>
        <taxon>Sordariales</taxon>
        <taxon>Lasiosphaeriaceae</taxon>
        <taxon>Apodospora</taxon>
    </lineage>
</organism>
<dbReference type="GO" id="GO:0005634">
    <property type="term" value="C:nucleus"/>
    <property type="evidence" value="ECO:0007669"/>
    <property type="project" value="UniProtKB-SubCell"/>
</dbReference>
<dbReference type="Proteomes" id="UP001283341">
    <property type="component" value="Unassembled WGS sequence"/>
</dbReference>
<feature type="region of interest" description="Disordered" evidence="10">
    <location>
        <begin position="1"/>
        <end position="87"/>
    </location>
</feature>
<dbReference type="Pfam" id="PF09811">
    <property type="entry name" value="Yae1_N"/>
    <property type="match status" value="1"/>
</dbReference>
<evidence type="ECO:0000256" key="3">
    <source>
        <dbReference type="ARBA" id="ARBA00004496"/>
    </source>
</evidence>
<evidence type="ECO:0000256" key="9">
    <source>
        <dbReference type="ARBA" id="ARBA00023242"/>
    </source>
</evidence>
<sequence>MLLRNDAAAGDPDIFLNMATPSPVPYHNPDDDNETQTNNSIDDVWGDSDDDSNSTPSQQPTQEITNTTTTTNNSTHHSHPHPSDVPRLQQEHTKAGYRDGVTCAKASSVQAGFDEGFGLGATIGAKAGQILGLLTSLVTSSPPGEEKKRLQDLLNAATAELSVRSIFSPEYWADDGTWKYHIDVPSPTESGVVLKKEEDPKAADLTFSHVAAAHPLLKRWTTIIHTETDRYGLVFHGLLPEEEEETDEKHGKGVKKLVVTAAAAAAKEPKGALAW</sequence>
<keyword evidence="8" id="KW-0963">Cytoplasm</keyword>
<evidence type="ECO:0000313" key="12">
    <source>
        <dbReference type="EMBL" id="KAK3330056.1"/>
    </source>
</evidence>
<evidence type="ECO:0000256" key="4">
    <source>
        <dbReference type="ARBA" id="ARBA00007096"/>
    </source>
</evidence>
<evidence type="ECO:0000256" key="6">
    <source>
        <dbReference type="ARBA" id="ARBA00017286"/>
    </source>
</evidence>
<feature type="domain" description="Essential protein Yae1 N-terminal" evidence="11">
    <location>
        <begin position="96"/>
        <end position="134"/>
    </location>
</feature>
<accession>A0AAE0IRP1</accession>
<evidence type="ECO:0000256" key="8">
    <source>
        <dbReference type="ARBA" id="ARBA00022490"/>
    </source>
</evidence>
<reference evidence="12" key="2">
    <citation type="submission" date="2023-06" db="EMBL/GenBank/DDBJ databases">
        <authorList>
            <consortium name="Lawrence Berkeley National Laboratory"/>
            <person name="Haridas S."/>
            <person name="Hensen N."/>
            <person name="Bonometti L."/>
            <person name="Westerberg I."/>
            <person name="Brannstrom I.O."/>
            <person name="Guillou S."/>
            <person name="Cros-Aarteil S."/>
            <person name="Calhoun S."/>
            <person name="Kuo A."/>
            <person name="Mondo S."/>
            <person name="Pangilinan J."/>
            <person name="Riley R."/>
            <person name="Labutti K."/>
            <person name="Andreopoulos B."/>
            <person name="Lipzen A."/>
            <person name="Chen C."/>
            <person name="Yanf M."/>
            <person name="Daum C."/>
            <person name="Ng V."/>
            <person name="Clum A."/>
            <person name="Steindorff A."/>
            <person name="Ohm R."/>
            <person name="Martin F."/>
            <person name="Silar P."/>
            <person name="Natvig D."/>
            <person name="Lalanne C."/>
            <person name="Gautier V."/>
            <person name="Ament-Velasquez S.L."/>
            <person name="Kruys A."/>
            <person name="Hutchinson M.I."/>
            <person name="Powell A.J."/>
            <person name="Barry K."/>
            <person name="Miller A.N."/>
            <person name="Grigoriev I.V."/>
            <person name="Debuchy R."/>
            <person name="Gladieux P."/>
            <person name="Thoren M.H."/>
            <person name="Johannesson H."/>
        </authorList>
    </citation>
    <scope>NUCLEOTIDE SEQUENCE</scope>
    <source>
        <strain evidence="12">CBS 118394</strain>
    </source>
</reference>
<dbReference type="GO" id="GO:0005737">
    <property type="term" value="C:cytoplasm"/>
    <property type="evidence" value="ECO:0007669"/>
    <property type="project" value="UniProtKB-SubCell"/>
</dbReference>
<dbReference type="PANTHER" id="PTHR18829:SF0">
    <property type="entry name" value="PROTEIN YAE1 HOMOLOG"/>
    <property type="match status" value="1"/>
</dbReference>
<dbReference type="PANTHER" id="PTHR18829">
    <property type="entry name" value="PROTEIN YAE1 HOMOLOG"/>
    <property type="match status" value="1"/>
</dbReference>
<evidence type="ECO:0000256" key="7">
    <source>
        <dbReference type="ARBA" id="ARBA00018400"/>
    </source>
</evidence>